<dbReference type="InterPro" id="IPR000792">
    <property type="entry name" value="Tscrpt_reg_LuxR_C"/>
</dbReference>
<reference evidence="4" key="1">
    <citation type="submission" date="2019-03" db="EMBL/GenBank/DDBJ databases">
        <title>Aquabacterium pictum sp.nov., the first bacteriochlorophyll a-containing freshwater bacterium in the genus Aquabacterium of the class Betaproteobacteria.</title>
        <authorList>
            <person name="Hirose S."/>
            <person name="Tank M."/>
            <person name="Hara E."/>
            <person name="Tamaki H."/>
            <person name="Takaichi S."/>
            <person name="Haruta S."/>
            <person name="Hanada S."/>
        </authorList>
    </citation>
    <scope>NUCLEOTIDE SEQUENCE [LARGE SCALE GENOMIC DNA]</scope>
    <source>
        <strain evidence="4">W35</strain>
    </source>
</reference>
<comment type="caution">
    <text evidence="3">The sequence shown here is derived from an EMBL/GenBank/DDBJ whole genome shotgun (WGS) entry which is preliminary data.</text>
</comment>
<dbReference type="EMBL" id="BJCL01000002">
    <property type="protein sequence ID" value="GCL61927.1"/>
    <property type="molecule type" value="Genomic_DNA"/>
</dbReference>
<dbReference type="InterPro" id="IPR039420">
    <property type="entry name" value="WalR-like"/>
</dbReference>
<gene>
    <name evidence="3" type="ORF">AQPW35_10080</name>
</gene>
<sequence>MTERGDAPHRDLSARERQVLQGLLAGDAMDAIAARLQLSAKTVANYQSLIRRKLGVGSAMALFRYAQRHRLF</sequence>
<dbReference type="PANTHER" id="PTHR43214:SF43">
    <property type="entry name" value="TWO-COMPONENT RESPONSE REGULATOR"/>
    <property type="match status" value="1"/>
</dbReference>
<evidence type="ECO:0000259" key="2">
    <source>
        <dbReference type="PROSITE" id="PS50043"/>
    </source>
</evidence>
<accession>A0A480ANJ2</accession>
<dbReference type="CDD" id="cd06170">
    <property type="entry name" value="LuxR_C_like"/>
    <property type="match status" value="1"/>
</dbReference>
<evidence type="ECO:0000313" key="4">
    <source>
        <dbReference type="Proteomes" id="UP000301751"/>
    </source>
</evidence>
<proteinExistence type="predicted"/>
<evidence type="ECO:0000313" key="3">
    <source>
        <dbReference type="EMBL" id="GCL61927.1"/>
    </source>
</evidence>
<dbReference type="GO" id="GO:0003677">
    <property type="term" value="F:DNA binding"/>
    <property type="evidence" value="ECO:0007669"/>
    <property type="project" value="UniProtKB-KW"/>
</dbReference>
<dbReference type="PROSITE" id="PS50043">
    <property type="entry name" value="HTH_LUXR_2"/>
    <property type="match status" value="1"/>
</dbReference>
<dbReference type="PANTHER" id="PTHR43214">
    <property type="entry name" value="TWO-COMPONENT RESPONSE REGULATOR"/>
    <property type="match status" value="1"/>
</dbReference>
<dbReference type="InterPro" id="IPR016032">
    <property type="entry name" value="Sig_transdc_resp-reg_C-effctor"/>
</dbReference>
<keyword evidence="1" id="KW-0238">DNA-binding</keyword>
<dbReference type="RefSeq" id="WP_228026957.1">
    <property type="nucleotide sequence ID" value="NZ_BJCL01000002.1"/>
</dbReference>
<dbReference type="Proteomes" id="UP000301751">
    <property type="component" value="Unassembled WGS sequence"/>
</dbReference>
<dbReference type="SUPFAM" id="SSF46894">
    <property type="entry name" value="C-terminal effector domain of the bipartite response regulators"/>
    <property type="match status" value="1"/>
</dbReference>
<dbReference type="SMART" id="SM00421">
    <property type="entry name" value="HTH_LUXR"/>
    <property type="match status" value="1"/>
</dbReference>
<dbReference type="Pfam" id="PF00196">
    <property type="entry name" value="GerE"/>
    <property type="match status" value="1"/>
</dbReference>
<evidence type="ECO:0000256" key="1">
    <source>
        <dbReference type="ARBA" id="ARBA00023125"/>
    </source>
</evidence>
<keyword evidence="4" id="KW-1185">Reference proteome</keyword>
<dbReference type="GO" id="GO:0006355">
    <property type="term" value="P:regulation of DNA-templated transcription"/>
    <property type="evidence" value="ECO:0007669"/>
    <property type="project" value="InterPro"/>
</dbReference>
<dbReference type="Gene3D" id="1.10.10.10">
    <property type="entry name" value="Winged helix-like DNA-binding domain superfamily/Winged helix DNA-binding domain"/>
    <property type="match status" value="1"/>
</dbReference>
<dbReference type="AlphaFoldDB" id="A0A480ANJ2"/>
<dbReference type="PRINTS" id="PR00038">
    <property type="entry name" value="HTHLUXR"/>
</dbReference>
<organism evidence="3 4">
    <name type="scientific">Pseudaquabacterium pictum</name>
    <dbReference type="NCBI Taxonomy" id="2315236"/>
    <lineage>
        <taxon>Bacteria</taxon>
        <taxon>Pseudomonadati</taxon>
        <taxon>Pseudomonadota</taxon>
        <taxon>Betaproteobacteria</taxon>
        <taxon>Burkholderiales</taxon>
        <taxon>Sphaerotilaceae</taxon>
        <taxon>Pseudaquabacterium</taxon>
    </lineage>
</organism>
<dbReference type="InterPro" id="IPR036388">
    <property type="entry name" value="WH-like_DNA-bd_sf"/>
</dbReference>
<feature type="domain" description="HTH luxR-type" evidence="2">
    <location>
        <begin position="5"/>
        <end position="70"/>
    </location>
</feature>
<protein>
    <recommendedName>
        <fullName evidence="2">HTH luxR-type domain-containing protein</fullName>
    </recommendedName>
</protein>
<name>A0A480ANJ2_9BURK</name>